<dbReference type="CDD" id="cd07721">
    <property type="entry name" value="yflN-like_MBL-fold"/>
    <property type="match status" value="1"/>
</dbReference>
<sequence>MARRLIDGVWELDLGLLPPLASNAFLLDERDMDGTDGEAVTLCDTGLFWNEPSIRDELAAVGYEPGDLDRVLLTHYDLDHVGGLERLQPEFTGPVFLGRADYELVENGAPPPSNNHKGLFHRAARTLCPLPDGIDLRPVDDGEAVGRFTSYATPGHNPGHTVYVHDCGVALLGDLVWEEGGAMTTPIWFDSYDMDRVRASVREFAARAPAFEVAAMAHGTPFVRDGDDVLGALAATL</sequence>
<dbReference type="InterPro" id="IPR036866">
    <property type="entry name" value="RibonucZ/Hydroxyglut_hydro"/>
</dbReference>
<protein>
    <submittedName>
        <fullName evidence="2">MBL fold metallo-hydrolase</fullName>
    </submittedName>
</protein>
<reference evidence="2 3" key="1">
    <citation type="submission" date="2019-04" db="EMBL/GenBank/DDBJ databases">
        <title>Complete genome sequence of Arthrobacter sp. ZXY-2 associated with effective atrazine degradation and salt adaptation.</title>
        <authorList>
            <person name="Zhao X."/>
        </authorList>
    </citation>
    <scope>NUCLEOTIDE SEQUENCE [LARGE SCALE GENOMIC DNA]</scope>
    <source>
        <strain evidence="3">ZP60</strain>
    </source>
</reference>
<organism evidence="2 3">
    <name type="scientific">Halomicrobium mukohataei</name>
    <dbReference type="NCBI Taxonomy" id="57705"/>
    <lineage>
        <taxon>Archaea</taxon>
        <taxon>Methanobacteriati</taxon>
        <taxon>Methanobacteriota</taxon>
        <taxon>Stenosarchaea group</taxon>
        <taxon>Halobacteria</taxon>
        <taxon>Halobacteriales</taxon>
        <taxon>Haloarculaceae</taxon>
        <taxon>Halomicrobium</taxon>
    </lineage>
</organism>
<accession>A0A4D6KKR0</accession>
<dbReference type="EMBL" id="CP039375">
    <property type="protein sequence ID" value="QCD66721.1"/>
    <property type="molecule type" value="Genomic_DNA"/>
</dbReference>
<dbReference type="InterPro" id="IPR050855">
    <property type="entry name" value="NDM-1-like"/>
</dbReference>
<dbReference type="AlphaFoldDB" id="A0A4D6KKR0"/>
<dbReference type="GO" id="GO:0016787">
    <property type="term" value="F:hydrolase activity"/>
    <property type="evidence" value="ECO:0007669"/>
    <property type="project" value="UniProtKB-KW"/>
</dbReference>
<dbReference type="SUPFAM" id="SSF56281">
    <property type="entry name" value="Metallo-hydrolase/oxidoreductase"/>
    <property type="match status" value="1"/>
</dbReference>
<dbReference type="GeneID" id="42180093"/>
<evidence type="ECO:0000259" key="1">
    <source>
        <dbReference type="SMART" id="SM00849"/>
    </source>
</evidence>
<feature type="domain" description="Metallo-beta-lactamase" evidence="1">
    <location>
        <begin position="21"/>
        <end position="218"/>
    </location>
</feature>
<dbReference type="Gene3D" id="3.60.15.10">
    <property type="entry name" value="Ribonuclease Z/Hydroxyacylglutathione hydrolase-like"/>
    <property type="match status" value="1"/>
</dbReference>
<dbReference type="PANTHER" id="PTHR42951">
    <property type="entry name" value="METALLO-BETA-LACTAMASE DOMAIN-CONTAINING"/>
    <property type="match status" value="1"/>
</dbReference>
<evidence type="ECO:0000313" key="3">
    <source>
        <dbReference type="Proteomes" id="UP000297053"/>
    </source>
</evidence>
<proteinExistence type="predicted"/>
<gene>
    <name evidence="2" type="ORF">E5139_14095</name>
</gene>
<name>A0A4D6KKR0_9EURY</name>
<dbReference type="Proteomes" id="UP000297053">
    <property type="component" value="Chromosome"/>
</dbReference>
<dbReference type="InterPro" id="IPR001279">
    <property type="entry name" value="Metallo-B-lactamas"/>
</dbReference>
<dbReference type="OMA" id="HNPGHTV"/>
<reference evidence="2 3" key="2">
    <citation type="submission" date="2019-04" db="EMBL/GenBank/DDBJ databases">
        <authorList>
            <person name="Yang S."/>
            <person name="Wei W."/>
        </authorList>
    </citation>
    <scope>NUCLEOTIDE SEQUENCE [LARGE SCALE GENOMIC DNA]</scope>
    <source>
        <strain evidence="3">ZP60</strain>
    </source>
</reference>
<evidence type="ECO:0000313" key="2">
    <source>
        <dbReference type="EMBL" id="QCD66721.1"/>
    </source>
</evidence>
<dbReference type="SMART" id="SM00849">
    <property type="entry name" value="Lactamase_B"/>
    <property type="match status" value="1"/>
</dbReference>
<dbReference type="KEGG" id="halz:E5139_14095"/>
<dbReference type="RefSeq" id="WP_015763146.1">
    <property type="nucleotide sequence ID" value="NZ_CP039375.1"/>
</dbReference>
<dbReference type="Pfam" id="PF00753">
    <property type="entry name" value="Lactamase_B"/>
    <property type="match status" value="1"/>
</dbReference>
<dbReference type="PANTHER" id="PTHR42951:SF4">
    <property type="entry name" value="ACYL-COENZYME A THIOESTERASE MBLAC2"/>
    <property type="match status" value="1"/>
</dbReference>
<keyword evidence="2" id="KW-0378">Hydrolase</keyword>